<evidence type="ECO:0000313" key="3">
    <source>
        <dbReference type="Proteomes" id="UP000198615"/>
    </source>
</evidence>
<dbReference type="InterPro" id="IPR011059">
    <property type="entry name" value="Metal-dep_hydrolase_composite"/>
</dbReference>
<dbReference type="InterPro" id="IPR051781">
    <property type="entry name" value="Metallo-dep_Hydrolase"/>
</dbReference>
<dbReference type="InterPro" id="IPR032466">
    <property type="entry name" value="Metal_Hydrolase"/>
</dbReference>
<dbReference type="InterPro" id="IPR057744">
    <property type="entry name" value="OTAase-like"/>
</dbReference>
<evidence type="ECO:0000259" key="1">
    <source>
        <dbReference type="Pfam" id="PF01979"/>
    </source>
</evidence>
<protein>
    <submittedName>
        <fullName evidence="2">Imidazolonepropionase</fullName>
    </submittedName>
</protein>
<dbReference type="PANTHER" id="PTHR43135:SF3">
    <property type="entry name" value="ALPHA-D-RIBOSE 1-METHYLPHOSPHONATE 5-TRIPHOSPHATE DIPHOSPHATASE"/>
    <property type="match status" value="1"/>
</dbReference>
<organism evidence="2 3">
    <name type="scientific">Thalassobaculum litoreum DSM 18839</name>
    <dbReference type="NCBI Taxonomy" id="1123362"/>
    <lineage>
        <taxon>Bacteria</taxon>
        <taxon>Pseudomonadati</taxon>
        <taxon>Pseudomonadota</taxon>
        <taxon>Alphaproteobacteria</taxon>
        <taxon>Rhodospirillales</taxon>
        <taxon>Thalassobaculaceae</taxon>
        <taxon>Thalassobaculum</taxon>
    </lineage>
</organism>
<dbReference type="Pfam" id="PF01979">
    <property type="entry name" value="Amidohydro_1"/>
    <property type="match status" value="1"/>
</dbReference>
<dbReference type="PANTHER" id="PTHR43135">
    <property type="entry name" value="ALPHA-D-RIBOSE 1-METHYLPHOSPHONATE 5-TRIPHOSPHATE DIPHOSPHATASE"/>
    <property type="match status" value="1"/>
</dbReference>
<dbReference type="OrthoDB" id="9782972at2"/>
<dbReference type="Gene3D" id="3.20.20.140">
    <property type="entry name" value="Metal-dependent hydrolases"/>
    <property type="match status" value="1"/>
</dbReference>
<dbReference type="InterPro" id="IPR006680">
    <property type="entry name" value="Amidohydro-rel"/>
</dbReference>
<keyword evidence="3" id="KW-1185">Reference proteome</keyword>
<sequence>MATLYSGGRVIDGAGNVHDDHGVLVEGAKITRFAPLAEFAGFSGERVDTSGGTLLPGLVDCHVHLCYGAEGNPWASMIALRESQLTMKALDNAQTSLRGGITAVRDCGGKDYLEFAVRDACNTGRQLGPTIRASGKVVCMTGGHGHRNGRIADGVDEVIKAVREQIHAGSDLIKIMATGGVMTPGVNPEDAHYTAEEMKAGISEGHRFHRTCASHAQGSEGILNAVRGGVDSIEHGIFMTDECVEEMLSHGTYLVPTLAAVKNILANKDHGVPAYAVEKCERVVVHHVASIKKFYEAGGKIAMGTDAGTPYNKHGENALELEYMVAETGISPMDAITVSTRNGCDLMRLEDRGTIADGKAADLLIVDGDPLADITKVARRANHRMVVKNGVAVTGAATERPALGPTMTP</sequence>
<dbReference type="Proteomes" id="UP000198615">
    <property type="component" value="Unassembled WGS sequence"/>
</dbReference>
<reference evidence="2 3" key="1">
    <citation type="submission" date="2016-10" db="EMBL/GenBank/DDBJ databases">
        <authorList>
            <person name="Varghese N."/>
            <person name="Submissions S."/>
        </authorList>
    </citation>
    <scope>NUCLEOTIDE SEQUENCE [LARGE SCALE GENOMIC DNA]</scope>
    <source>
        <strain evidence="2 3">DSM 18839</strain>
    </source>
</reference>
<dbReference type="Gene3D" id="2.30.40.10">
    <property type="entry name" value="Urease, subunit C, domain 1"/>
    <property type="match status" value="1"/>
</dbReference>
<feature type="domain" description="Amidohydrolase-related" evidence="1">
    <location>
        <begin position="53"/>
        <end position="393"/>
    </location>
</feature>
<accession>A0A8G2BEW8</accession>
<dbReference type="CDD" id="cd01299">
    <property type="entry name" value="Met_dep_hydrolase_A"/>
    <property type="match status" value="1"/>
</dbReference>
<evidence type="ECO:0000313" key="2">
    <source>
        <dbReference type="EMBL" id="SDF25848.1"/>
    </source>
</evidence>
<dbReference type="AlphaFoldDB" id="A0A8G2BEW8"/>
<comment type="caution">
    <text evidence="2">The sequence shown here is derived from an EMBL/GenBank/DDBJ whole genome shotgun (WGS) entry which is preliminary data.</text>
</comment>
<proteinExistence type="predicted"/>
<dbReference type="EMBL" id="FNBW01000002">
    <property type="protein sequence ID" value="SDF25848.1"/>
    <property type="molecule type" value="Genomic_DNA"/>
</dbReference>
<name>A0A8G2BEW8_9PROT</name>
<gene>
    <name evidence="2" type="ORF">SAMN05660686_00775</name>
</gene>
<dbReference type="SUPFAM" id="SSF51556">
    <property type="entry name" value="Metallo-dependent hydrolases"/>
    <property type="match status" value="1"/>
</dbReference>
<dbReference type="RefSeq" id="WP_093148295.1">
    <property type="nucleotide sequence ID" value="NZ_FNBW01000002.1"/>
</dbReference>
<dbReference type="SUPFAM" id="SSF51338">
    <property type="entry name" value="Composite domain of metallo-dependent hydrolases"/>
    <property type="match status" value="1"/>
</dbReference>
<dbReference type="GO" id="GO:0016810">
    <property type="term" value="F:hydrolase activity, acting on carbon-nitrogen (but not peptide) bonds"/>
    <property type="evidence" value="ECO:0007669"/>
    <property type="project" value="InterPro"/>
</dbReference>